<dbReference type="InterPro" id="IPR010870">
    <property type="entry name" value="Porin_O/P"/>
</dbReference>
<dbReference type="Gene3D" id="2.40.160.10">
    <property type="entry name" value="Porin"/>
    <property type="match status" value="1"/>
</dbReference>
<dbReference type="SUPFAM" id="SSF56935">
    <property type="entry name" value="Porins"/>
    <property type="match status" value="1"/>
</dbReference>
<comment type="caution">
    <text evidence="2">The sequence shown here is derived from an EMBL/GenBank/DDBJ whole genome shotgun (WGS) entry which is preliminary data.</text>
</comment>
<evidence type="ECO:0000256" key="1">
    <source>
        <dbReference type="SAM" id="SignalP"/>
    </source>
</evidence>
<feature type="signal peptide" evidence="1">
    <location>
        <begin position="1"/>
        <end position="21"/>
    </location>
</feature>
<feature type="chain" id="PRO_5042174706" description="Porin" evidence="1">
    <location>
        <begin position="22"/>
        <end position="350"/>
    </location>
</feature>
<dbReference type="Pfam" id="PF07396">
    <property type="entry name" value="Porin_O_P"/>
    <property type="match status" value="1"/>
</dbReference>
<reference evidence="2 3" key="1">
    <citation type="submission" date="2020-01" db="EMBL/GenBank/DDBJ databases">
        <title>Genomes assembled from Gulf of Kutch pelagic sediment metagenomes.</title>
        <authorList>
            <person name="Chandrashekar M."/>
            <person name="Mahajan M.S."/>
            <person name="Dave K.J."/>
            <person name="Vatsa P."/>
            <person name="Nathani N.M."/>
        </authorList>
    </citation>
    <scope>NUCLEOTIDE SEQUENCE [LARGE SCALE GENOMIC DNA]</scope>
    <source>
        <strain evidence="2">KS3-K002</strain>
    </source>
</reference>
<dbReference type="EMBL" id="JAACAK010000096">
    <property type="protein sequence ID" value="NIR75829.1"/>
    <property type="molecule type" value="Genomic_DNA"/>
</dbReference>
<gene>
    <name evidence="2" type="ORF">GWO12_12070</name>
</gene>
<organism evidence="2 3">
    <name type="scientific">Candidatus Kutchimonas denitrificans</name>
    <dbReference type="NCBI Taxonomy" id="3056748"/>
    <lineage>
        <taxon>Bacteria</taxon>
        <taxon>Pseudomonadati</taxon>
        <taxon>Gemmatimonadota</taxon>
        <taxon>Gemmatimonadia</taxon>
        <taxon>Candidatus Palauibacterales</taxon>
        <taxon>Candidatus Palauibacteraceae</taxon>
        <taxon>Candidatus Kutchimonas</taxon>
    </lineage>
</organism>
<protein>
    <recommendedName>
        <fullName evidence="4">Porin</fullName>
    </recommendedName>
</protein>
<dbReference type="AlphaFoldDB" id="A0AAE4Z9M7"/>
<sequence length="350" mass="38299">MHRFKLVLTAVLALCVTLSLATRAAAQQEPEEPLFDELTRLFQTRALSIGALLQTVGTFQADRTLPGGNGFSIGTMRLAVYGELDMGFGYFFQTDFTRTRPLLDASMHYTVAPLLRLDAGLFKVPFSREFLTPAGSIDFVNRARVVASLAPNRQIGVQAGGSLGNGPLAYAVGLFNGNRFSEANTNDNDNFLYAVRLTYDAAPARTAESRDRLAVGFNLAFSRDDDVVLIGFPGGFEGDRLLVGVDGRWTRDRLLVAAELIAGNLDPVADGSADPFGWQATLGYMISEKSQLLFRWDKFEPDVGVDADDLFIFGYNLWPTSATEIQLNYAIPTTGGFEEHQLLVNLQVGF</sequence>
<proteinExistence type="predicted"/>
<accession>A0AAE4Z9M7</accession>
<dbReference type="Proteomes" id="UP000702544">
    <property type="component" value="Unassembled WGS sequence"/>
</dbReference>
<evidence type="ECO:0000313" key="2">
    <source>
        <dbReference type="EMBL" id="NIR75829.1"/>
    </source>
</evidence>
<evidence type="ECO:0000313" key="3">
    <source>
        <dbReference type="Proteomes" id="UP000702544"/>
    </source>
</evidence>
<dbReference type="InterPro" id="IPR023614">
    <property type="entry name" value="Porin_dom_sf"/>
</dbReference>
<name>A0AAE4Z9M7_9BACT</name>
<evidence type="ECO:0008006" key="4">
    <source>
        <dbReference type="Google" id="ProtNLM"/>
    </source>
</evidence>
<keyword evidence="1" id="KW-0732">Signal</keyword>